<feature type="compositionally biased region" description="Polar residues" evidence="8">
    <location>
        <begin position="28"/>
        <end position="44"/>
    </location>
</feature>
<evidence type="ECO:0000256" key="3">
    <source>
        <dbReference type="ARBA" id="ARBA00022946"/>
    </source>
</evidence>
<comment type="caution">
    <text evidence="9">The sequence shown here is derived from an EMBL/GenBank/DDBJ whole genome shotgun (WGS) entry which is preliminary data.</text>
</comment>
<dbReference type="NCBIfam" id="TIGR01022">
    <property type="entry name" value="rpmJ_bact"/>
    <property type="match status" value="1"/>
</dbReference>
<dbReference type="GeneID" id="63838785"/>
<dbReference type="GO" id="GO:0003735">
    <property type="term" value="F:structural constituent of ribosome"/>
    <property type="evidence" value="ECO:0007669"/>
    <property type="project" value="InterPro"/>
</dbReference>
<dbReference type="HAMAP" id="MF_00251">
    <property type="entry name" value="Ribosomal_bL36"/>
    <property type="match status" value="1"/>
</dbReference>
<keyword evidence="4 7" id="KW-0689">Ribosomal protein</keyword>
<evidence type="ECO:0000256" key="8">
    <source>
        <dbReference type="SAM" id="MobiDB-lite"/>
    </source>
</evidence>
<gene>
    <name evidence="9" type="ORF">M406DRAFT_341383</name>
</gene>
<proteinExistence type="inferred from homology"/>
<evidence type="ECO:0000313" key="9">
    <source>
        <dbReference type="EMBL" id="KAF3762076.1"/>
    </source>
</evidence>
<accession>A0A9P4XW99</accession>
<name>A0A9P4XW99_CRYP1</name>
<dbReference type="GO" id="GO:0005762">
    <property type="term" value="C:mitochondrial large ribosomal subunit"/>
    <property type="evidence" value="ECO:0007669"/>
    <property type="project" value="TreeGrafter"/>
</dbReference>
<evidence type="ECO:0000256" key="6">
    <source>
        <dbReference type="ARBA" id="ARBA00023274"/>
    </source>
</evidence>
<dbReference type="AlphaFoldDB" id="A0A9P4XW99"/>
<protein>
    <recommendedName>
        <fullName evidence="7">Ribosomal protein</fullName>
    </recommendedName>
</protein>
<evidence type="ECO:0000256" key="7">
    <source>
        <dbReference type="RuleBase" id="RU000570"/>
    </source>
</evidence>
<dbReference type="GO" id="GO:0006412">
    <property type="term" value="P:translation"/>
    <property type="evidence" value="ECO:0007669"/>
    <property type="project" value="InterPro"/>
</dbReference>
<dbReference type="Pfam" id="PF00444">
    <property type="entry name" value="Ribosomal_L36"/>
    <property type="match status" value="1"/>
</dbReference>
<dbReference type="InterPro" id="IPR000473">
    <property type="entry name" value="Ribosomal_bL36"/>
</dbReference>
<dbReference type="PANTHER" id="PTHR46909:SF1">
    <property type="entry name" value="LARGE RIBOSOMAL SUBUNIT PROTEIN BL36M"/>
    <property type="match status" value="1"/>
</dbReference>
<sequence>MRATTSLSGLSGSLRMLSLSSSSASSSQTTATVVRPTTQMRSLSSTILRTPSSSPIVRFPARALTPAVQRLAGGLQAMRYQVRGMKVYSSIKKRCEHCKVVRRKKSKRSNGYRYIICSANPRHKQRQGS</sequence>
<dbReference type="SUPFAM" id="SSF57840">
    <property type="entry name" value="Ribosomal protein L36"/>
    <property type="match status" value="1"/>
</dbReference>
<comment type="subcellular location">
    <subcellularLocation>
        <location evidence="1">Mitochondrion</location>
    </subcellularLocation>
</comment>
<evidence type="ECO:0000256" key="5">
    <source>
        <dbReference type="ARBA" id="ARBA00023128"/>
    </source>
</evidence>
<dbReference type="PANTHER" id="PTHR46909">
    <property type="entry name" value="39S RIBOSOMAL PROTEIN L36, MITOCHONDRIAL"/>
    <property type="match status" value="1"/>
</dbReference>
<evidence type="ECO:0000256" key="2">
    <source>
        <dbReference type="ARBA" id="ARBA00007645"/>
    </source>
</evidence>
<dbReference type="Proteomes" id="UP000803844">
    <property type="component" value="Unassembled WGS sequence"/>
</dbReference>
<dbReference type="RefSeq" id="XP_040773055.1">
    <property type="nucleotide sequence ID" value="XM_040921656.1"/>
</dbReference>
<dbReference type="InterPro" id="IPR035977">
    <property type="entry name" value="Ribosomal_bL36_sp"/>
</dbReference>
<feature type="region of interest" description="Disordered" evidence="8">
    <location>
        <begin position="25"/>
        <end position="44"/>
    </location>
</feature>
<dbReference type="EMBL" id="MU032350">
    <property type="protein sequence ID" value="KAF3762076.1"/>
    <property type="molecule type" value="Genomic_DNA"/>
</dbReference>
<evidence type="ECO:0000313" key="10">
    <source>
        <dbReference type="Proteomes" id="UP000803844"/>
    </source>
</evidence>
<reference evidence="9" key="1">
    <citation type="journal article" date="2020" name="Phytopathology">
        <title>Genome sequence of the chestnut blight fungus Cryphonectria parasitica EP155: A fundamental resource for an archetypical invasive plant pathogen.</title>
        <authorList>
            <person name="Crouch J.A."/>
            <person name="Dawe A."/>
            <person name="Aerts A."/>
            <person name="Barry K."/>
            <person name="Churchill A.C.L."/>
            <person name="Grimwood J."/>
            <person name="Hillman B."/>
            <person name="Milgroom M.G."/>
            <person name="Pangilinan J."/>
            <person name="Smith M."/>
            <person name="Salamov A."/>
            <person name="Schmutz J."/>
            <person name="Yadav J."/>
            <person name="Grigoriev I.V."/>
            <person name="Nuss D."/>
        </authorList>
    </citation>
    <scope>NUCLEOTIDE SEQUENCE</scope>
    <source>
        <strain evidence="9">EP155</strain>
    </source>
</reference>
<keyword evidence="5" id="KW-0496">Mitochondrion</keyword>
<organism evidence="9 10">
    <name type="scientific">Cryphonectria parasitica (strain ATCC 38755 / EP155)</name>
    <dbReference type="NCBI Taxonomy" id="660469"/>
    <lineage>
        <taxon>Eukaryota</taxon>
        <taxon>Fungi</taxon>
        <taxon>Dikarya</taxon>
        <taxon>Ascomycota</taxon>
        <taxon>Pezizomycotina</taxon>
        <taxon>Sordariomycetes</taxon>
        <taxon>Sordariomycetidae</taxon>
        <taxon>Diaporthales</taxon>
        <taxon>Cryphonectriaceae</taxon>
        <taxon>Cryphonectria-Endothia species complex</taxon>
        <taxon>Cryphonectria</taxon>
    </lineage>
</organism>
<keyword evidence="3" id="KW-0809">Transit peptide</keyword>
<evidence type="ECO:0000256" key="1">
    <source>
        <dbReference type="ARBA" id="ARBA00004173"/>
    </source>
</evidence>
<keyword evidence="6 7" id="KW-0687">Ribonucleoprotein</keyword>
<comment type="similarity">
    <text evidence="2 7">Belongs to the bacterial ribosomal protein bL36 family.</text>
</comment>
<evidence type="ECO:0000256" key="4">
    <source>
        <dbReference type="ARBA" id="ARBA00022980"/>
    </source>
</evidence>
<dbReference type="OrthoDB" id="10265903at2759"/>
<keyword evidence="10" id="KW-1185">Reference proteome</keyword>
<dbReference type="InterPro" id="IPR052143">
    <property type="entry name" value="Mitoribosomal_bL36m"/>
</dbReference>